<evidence type="ECO:0000313" key="2">
    <source>
        <dbReference type="Proteomes" id="UP000054560"/>
    </source>
</evidence>
<accession>A0A0L0GDN6</accession>
<dbReference type="EMBL" id="KQ241625">
    <property type="protein sequence ID" value="KNC87024.1"/>
    <property type="molecule type" value="Genomic_DNA"/>
</dbReference>
<keyword evidence="2" id="KW-1185">Reference proteome</keyword>
<organism evidence="1 2">
    <name type="scientific">Sphaeroforma arctica JP610</name>
    <dbReference type="NCBI Taxonomy" id="667725"/>
    <lineage>
        <taxon>Eukaryota</taxon>
        <taxon>Ichthyosporea</taxon>
        <taxon>Ichthyophonida</taxon>
        <taxon>Sphaeroforma</taxon>
    </lineage>
</organism>
<protein>
    <submittedName>
        <fullName evidence="1">Uncharacterized protein</fullName>
    </submittedName>
</protein>
<reference evidence="1 2" key="1">
    <citation type="submission" date="2011-02" db="EMBL/GenBank/DDBJ databases">
        <title>The Genome Sequence of Sphaeroforma arctica JP610.</title>
        <authorList>
            <consortium name="The Broad Institute Genome Sequencing Platform"/>
            <person name="Russ C."/>
            <person name="Cuomo C."/>
            <person name="Young S.K."/>
            <person name="Zeng Q."/>
            <person name="Gargeya S."/>
            <person name="Alvarado L."/>
            <person name="Berlin A."/>
            <person name="Chapman S.B."/>
            <person name="Chen Z."/>
            <person name="Freedman E."/>
            <person name="Gellesch M."/>
            <person name="Goldberg J."/>
            <person name="Griggs A."/>
            <person name="Gujja S."/>
            <person name="Heilman E."/>
            <person name="Heiman D."/>
            <person name="Howarth C."/>
            <person name="Mehta T."/>
            <person name="Neiman D."/>
            <person name="Pearson M."/>
            <person name="Roberts A."/>
            <person name="Saif S."/>
            <person name="Shea T."/>
            <person name="Shenoy N."/>
            <person name="Sisk P."/>
            <person name="Stolte C."/>
            <person name="Sykes S."/>
            <person name="White J."/>
            <person name="Yandava C."/>
            <person name="Burger G."/>
            <person name="Gray M.W."/>
            <person name="Holland P.W.H."/>
            <person name="King N."/>
            <person name="Lang F.B.F."/>
            <person name="Roger A.J."/>
            <person name="Ruiz-Trillo I."/>
            <person name="Haas B."/>
            <person name="Nusbaum C."/>
            <person name="Birren B."/>
        </authorList>
    </citation>
    <scope>NUCLEOTIDE SEQUENCE [LARGE SCALE GENOMIC DNA]</scope>
    <source>
        <strain evidence="1 2">JP610</strain>
    </source>
</reference>
<dbReference type="RefSeq" id="XP_014160926.1">
    <property type="nucleotide sequence ID" value="XM_014305451.1"/>
</dbReference>
<dbReference type="AlphaFoldDB" id="A0A0L0GDN6"/>
<sequence length="119" mass="13507">MNKAEAESLAAMDQGRIDTEIVSTLRVIQTEKAVAGKKFVKDRSQLSVTYRPDQKHRNGLFNTSSPALSRSLKDFGQIMLTTNLRKNIWFEAAQQSFKPSSYKYYQLEKAKNATTMLKA</sequence>
<dbReference type="GeneID" id="25901338"/>
<proteinExistence type="predicted"/>
<name>A0A0L0GDN6_9EUKA</name>
<dbReference type="Proteomes" id="UP000054560">
    <property type="component" value="Unassembled WGS sequence"/>
</dbReference>
<gene>
    <name evidence="1" type="ORF">SARC_00834</name>
</gene>
<evidence type="ECO:0000313" key="1">
    <source>
        <dbReference type="EMBL" id="KNC87024.1"/>
    </source>
</evidence>